<dbReference type="PROSITE" id="PS01186">
    <property type="entry name" value="EGF_2"/>
    <property type="match status" value="1"/>
</dbReference>
<evidence type="ECO:0000256" key="11">
    <source>
        <dbReference type="PROSITE-ProRule" id="PRU00302"/>
    </source>
</evidence>
<dbReference type="SMART" id="SM00181">
    <property type="entry name" value="EGF"/>
    <property type="match status" value="2"/>
</dbReference>
<dbReference type="CDD" id="cd00054">
    <property type="entry name" value="EGF_CA"/>
    <property type="match status" value="1"/>
</dbReference>
<evidence type="ECO:0000259" key="14">
    <source>
        <dbReference type="PROSITE" id="PS50923"/>
    </source>
</evidence>
<dbReference type="HOGENOM" id="CLU_020797_0_0_1"/>
<keyword evidence="4" id="KW-0732">Signal</keyword>
<dbReference type="EMBL" id="AFYH01048322">
    <property type="status" value="NOT_ANNOTATED_CDS"/>
    <property type="molecule type" value="Genomic_DNA"/>
</dbReference>
<dbReference type="InterPro" id="IPR018097">
    <property type="entry name" value="EGF_Ca-bd_CS"/>
</dbReference>
<dbReference type="InterPro" id="IPR000742">
    <property type="entry name" value="EGF"/>
</dbReference>
<protein>
    <submittedName>
        <fullName evidence="15">Sushi domain containing 1</fullName>
    </submittedName>
</protein>
<keyword evidence="8" id="KW-1015">Disulfide bond</keyword>
<keyword evidence="5" id="KW-0677">Repeat</keyword>
<dbReference type="PANTHER" id="PTHR24051:SF5">
    <property type="entry name" value="SUSHI DOMAIN-CONTAINING PROTEIN 1"/>
    <property type="match status" value="1"/>
</dbReference>
<dbReference type="FunCoup" id="H3ACG5">
    <property type="interactions" value="386"/>
</dbReference>
<dbReference type="EMBL" id="AFYH01048319">
    <property type="status" value="NOT_ANNOTATED_CDS"/>
    <property type="molecule type" value="Genomic_DNA"/>
</dbReference>
<dbReference type="Bgee" id="ENSLACG00000006508">
    <property type="expression patterns" value="Expressed in chordate pharynx"/>
</dbReference>
<evidence type="ECO:0000256" key="4">
    <source>
        <dbReference type="ARBA" id="ARBA00022729"/>
    </source>
</evidence>
<evidence type="ECO:0000256" key="1">
    <source>
        <dbReference type="ARBA" id="ARBA00004479"/>
    </source>
</evidence>
<evidence type="ECO:0000256" key="6">
    <source>
        <dbReference type="ARBA" id="ARBA00022989"/>
    </source>
</evidence>
<dbReference type="Gene3D" id="2.10.25.10">
    <property type="entry name" value="Laminin"/>
    <property type="match status" value="2"/>
</dbReference>
<feature type="domain" description="Sushi" evidence="14">
    <location>
        <begin position="203"/>
        <end position="262"/>
    </location>
</feature>
<evidence type="ECO:0000256" key="12">
    <source>
        <dbReference type="SAM" id="Phobius"/>
    </source>
</evidence>
<name>H3ACG5_LATCH</name>
<evidence type="ECO:0000256" key="2">
    <source>
        <dbReference type="ARBA" id="ARBA00022536"/>
    </source>
</evidence>
<keyword evidence="9" id="KW-0325">Glycoprotein</keyword>
<keyword evidence="6 12" id="KW-1133">Transmembrane helix</keyword>
<accession>H3ACG5</accession>
<dbReference type="Pfam" id="PF00084">
    <property type="entry name" value="Sushi"/>
    <property type="match status" value="2"/>
</dbReference>
<evidence type="ECO:0000256" key="9">
    <source>
        <dbReference type="ARBA" id="ARBA00023180"/>
    </source>
</evidence>
<dbReference type="EMBL" id="AFYH01048314">
    <property type="status" value="NOT_ANNOTATED_CDS"/>
    <property type="molecule type" value="Genomic_DNA"/>
</dbReference>
<dbReference type="GO" id="GO:0016020">
    <property type="term" value="C:membrane"/>
    <property type="evidence" value="ECO:0007669"/>
    <property type="project" value="UniProtKB-SubCell"/>
</dbReference>
<reference evidence="15" key="3">
    <citation type="submission" date="2025-09" db="UniProtKB">
        <authorList>
            <consortium name="Ensembl"/>
        </authorList>
    </citation>
    <scope>IDENTIFICATION</scope>
</reference>
<organism evidence="15 16">
    <name type="scientific">Latimeria chalumnae</name>
    <name type="common">Coelacanth</name>
    <dbReference type="NCBI Taxonomy" id="7897"/>
    <lineage>
        <taxon>Eukaryota</taxon>
        <taxon>Metazoa</taxon>
        <taxon>Chordata</taxon>
        <taxon>Craniata</taxon>
        <taxon>Vertebrata</taxon>
        <taxon>Euteleostomi</taxon>
        <taxon>Coelacanthiformes</taxon>
        <taxon>Coelacanthidae</taxon>
        <taxon>Latimeria</taxon>
    </lineage>
</organism>
<dbReference type="EMBL" id="AFYH01048318">
    <property type="status" value="NOT_ANNOTATED_CDS"/>
    <property type="molecule type" value="Genomic_DNA"/>
</dbReference>
<reference evidence="16" key="1">
    <citation type="submission" date="2011-08" db="EMBL/GenBank/DDBJ databases">
        <title>The draft genome of Latimeria chalumnae.</title>
        <authorList>
            <person name="Di Palma F."/>
            <person name="Alfoldi J."/>
            <person name="Johnson J."/>
            <person name="Berlin A."/>
            <person name="Gnerre S."/>
            <person name="Jaffe D."/>
            <person name="MacCallum I."/>
            <person name="Young S."/>
            <person name="Walker B.J."/>
            <person name="Lander E."/>
            <person name="Lindblad-Toh K."/>
        </authorList>
    </citation>
    <scope>NUCLEOTIDE SEQUENCE [LARGE SCALE GENOMIC DNA]</scope>
    <source>
        <strain evidence="16">Wild caught</strain>
    </source>
</reference>
<comment type="caution">
    <text evidence="10">Lacks conserved residue(s) required for the propagation of feature annotation.</text>
</comment>
<dbReference type="EMBL" id="AFYH01048321">
    <property type="status" value="NOT_ANNOTATED_CDS"/>
    <property type="molecule type" value="Genomic_DNA"/>
</dbReference>
<keyword evidence="16" id="KW-1185">Reference proteome</keyword>
<evidence type="ECO:0000256" key="10">
    <source>
        <dbReference type="PROSITE-ProRule" id="PRU00076"/>
    </source>
</evidence>
<keyword evidence="3 12" id="KW-0812">Transmembrane</keyword>
<dbReference type="InterPro" id="IPR000152">
    <property type="entry name" value="EGF-type_Asp/Asn_hydroxyl_site"/>
</dbReference>
<dbReference type="GeneTree" id="ENSGT00390000013892"/>
<dbReference type="OMA" id="TCLRWQI"/>
<evidence type="ECO:0000256" key="8">
    <source>
        <dbReference type="ARBA" id="ARBA00023157"/>
    </source>
</evidence>
<dbReference type="SUPFAM" id="SSF57196">
    <property type="entry name" value="EGF/Laminin"/>
    <property type="match status" value="1"/>
</dbReference>
<dbReference type="PROSITE" id="PS01187">
    <property type="entry name" value="EGF_CA"/>
    <property type="match status" value="1"/>
</dbReference>
<dbReference type="InterPro" id="IPR051622">
    <property type="entry name" value="R-tyr_protein_phosphatases"/>
</dbReference>
<dbReference type="InterPro" id="IPR001881">
    <property type="entry name" value="EGF-like_Ca-bd_dom"/>
</dbReference>
<evidence type="ECO:0000256" key="7">
    <source>
        <dbReference type="ARBA" id="ARBA00023136"/>
    </source>
</evidence>
<dbReference type="Pfam" id="PF07645">
    <property type="entry name" value="EGF_CA"/>
    <property type="match status" value="1"/>
</dbReference>
<dbReference type="EMBL" id="AFYH01048316">
    <property type="status" value="NOT_ANNOTATED_CDS"/>
    <property type="molecule type" value="Genomic_DNA"/>
</dbReference>
<sequence length="707" mass="79182">VCTTCHANATCQNKSDGKPTCICNYGFVGNGRTFCQDKDECQIGTEKICGNHTACHNTHGGFYCTCLKGYHPSNDMTTFIPNDGTYCAVFMSLEESFCCRGGGQSISTFGNKVVYQCQPGYTGREAPLPFEKKTKFTACSQKVDCGSPPLILHADILWNGATGLGSTAHYKCLPGFHTVRGKNISVCALNGEWENVTLVCKEINCGCPPVIEHADLVWDNTSRVGSVVYYRCKEEFMKVGGKTFSVCTEGGVWEKGTLICEANKQKIPTLFSFKISSVVWQKPQLIRSDSQILYKIQAYRRSPEQVYRPLPHTYTLEMILYCCLHINPGRNVLFFLDPPPHCGIPSILRFQTVFSRILNSEDISDVSVFNESCLKWRRSTGWRGLERTYLFQIEGRRPYQKEFYHEAMFNFTTKEGSPELCLNLQPGTNYTVNITALPTGLSALITVTTEIAEKKSLSGVFVKCPPTALNWYELFTIKALLFYVSILVKQNWHDPLACRVMRKKKKGGVPGLKENQLTHPKSIFSLSCMSISSTTPILLFITSLYSEPEMVDVQFIATEGQLQPLILRRAEDKNGPISLYQVVVFPLCPQCVFDCSLLSTQGFYNSSTDTGGYVAAEFRAEVIVGKLTFSIGDRQYYGEFYNAPLERGKDYYIILRTISEWNMVRKQSCVIWAKVKGTSHSLQHTIGIGIGSVVVVIFLLFISFLLA</sequence>
<dbReference type="PROSITE" id="PS50026">
    <property type="entry name" value="EGF_3"/>
    <property type="match status" value="1"/>
</dbReference>
<dbReference type="SMART" id="SM00179">
    <property type="entry name" value="EGF_CA"/>
    <property type="match status" value="1"/>
</dbReference>
<keyword evidence="7 12" id="KW-0472">Membrane</keyword>
<dbReference type="EMBL" id="AFYH01048323">
    <property type="status" value="NOT_ANNOTATED_CDS"/>
    <property type="molecule type" value="Genomic_DNA"/>
</dbReference>
<dbReference type="SMART" id="SM00032">
    <property type="entry name" value="CCP"/>
    <property type="match status" value="2"/>
</dbReference>
<dbReference type="CDD" id="cd00033">
    <property type="entry name" value="CCP"/>
    <property type="match status" value="2"/>
</dbReference>
<dbReference type="GO" id="GO:0005509">
    <property type="term" value="F:calcium ion binding"/>
    <property type="evidence" value="ECO:0007669"/>
    <property type="project" value="InterPro"/>
</dbReference>
<keyword evidence="11" id="KW-0768">Sushi</keyword>
<feature type="domain" description="Sushi" evidence="14">
    <location>
        <begin position="143"/>
        <end position="202"/>
    </location>
</feature>
<feature type="transmembrane region" description="Helical" evidence="12">
    <location>
        <begin position="686"/>
        <end position="706"/>
    </location>
</feature>
<dbReference type="Gene3D" id="2.10.70.10">
    <property type="entry name" value="Complement Module, domain 1"/>
    <property type="match status" value="2"/>
</dbReference>
<dbReference type="InParanoid" id="H3ACG5"/>
<evidence type="ECO:0000313" key="16">
    <source>
        <dbReference type="Proteomes" id="UP000008672"/>
    </source>
</evidence>
<dbReference type="AlphaFoldDB" id="H3ACG5"/>
<evidence type="ECO:0000313" key="15">
    <source>
        <dbReference type="Ensembl" id="ENSLACP00000007336.1"/>
    </source>
</evidence>
<dbReference type="Proteomes" id="UP000008672">
    <property type="component" value="Unassembled WGS sequence"/>
</dbReference>
<dbReference type="PANTHER" id="PTHR24051">
    <property type="entry name" value="SUSHI DOMAIN-CONTAINING PROTEIN 1"/>
    <property type="match status" value="1"/>
</dbReference>
<evidence type="ECO:0000256" key="5">
    <source>
        <dbReference type="ARBA" id="ARBA00022737"/>
    </source>
</evidence>
<dbReference type="Pfam" id="PF23144">
    <property type="entry name" value="Fn3_PTPRU"/>
    <property type="match status" value="1"/>
</dbReference>
<reference evidence="15" key="2">
    <citation type="submission" date="2025-08" db="UniProtKB">
        <authorList>
            <consortium name="Ensembl"/>
        </authorList>
    </citation>
    <scope>IDENTIFICATION</scope>
</reference>
<dbReference type="SUPFAM" id="SSF57535">
    <property type="entry name" value="Complement control module/SCR domain"/>
    <property type="match status" value="2"/>
</dbReference>
<dbReference type="InterPro" id="IPR057598">
    <property type="entry name" value="Fn3_PTPRU"/>
</dbReference>
<dbReference type="EMBL" id="AFYH01048320">
    <property type="status" value="NOT_ANNOTATED_CDS"/>
    <property type="molecule type" value="Genomic_DNA"/>
</dbReference>
<dbReference type="InterPro" id="IPR049883">
    <property type="entry name" value="NOTCH1_EGF-like"/>
</dbReference>
<keyword evidence="2 10" id="KW-0245">EGF-like domain</keyword>
<dbReference type="InterPro" id="IPR035976">
    <property type="entry name" value="Sushi/SCR/CCP_sf"/>
</dbReference>
<evidence type="ECO:0000259" key="13">
    <source>
        <dbReference type="PROSITE" id="PS50026"/>
    </source>
</evidence>
<dbReference type="PROSITE" id="PS50923">
    <property type="entry name" value="SUSHI"/>
    <property type="match status" value="2"/>
</dbReference>
<evidence type="ECO:0000256" key="3">
    <source>
        <dbReference type="ARBA" id="ARBA00022692"/>
    </source>
</evidence>
<dbReference type="EMBL" id="AFYH01048315">
    <property type="status" value="NOT_ANNOTATED_CDS"/>
    <property type="molecule type" value="Genomic_DNA"/>
</dbReference>
<dbReference type="EMBL" id="AFYH01048317">
    <property type="status" value="NOT_ANNOTATED_CDS"/>
    <property type="molecule type" value="Genomic_DNA"/>
</dbReference>
<dbReference type="eggNOG" id="KOG1217">
    <property type="taxonomic scope" value="Eukaryota"/>
</dbReference>
<comment type="subcellular location">
    <subcellularLocation>
        <location evidence="1">Membrane</location>
        <topology evidence="1">Single-pass type I membrane protein</topology>
    </subcellularLocation>
</comment>
<dbReference type="STRING" id="7897.ENSLACP00000007336"/>
<dbReference type="Gene3D" id="2.20.28.230">
    <property type="match status" value="1"/>
</dbReference>
<dbReference type="Ensembl" id="ENSLACT00000007396.1">
    <property type="protein sequence ID" value="ENSLACP00000007336.1"/>
    <property type="gene ID" value="ENSLACG00000006508.1"/>
</dbReference>
<proteinExistence type="predicted"/>
<gene>
    <name evidence="15" type="primary">SUSD1</name>
</gene>
<feature type="domain" description="EGF-like" evidence="13">
    <location>
        <begin position="37"/>
        <end position="76"/>
    </location>
</feature>
<dbReference type="InterPro" id="IPR000436">
    <property type="entry name" value="Sushi_SCR_CCP_dom"/>
</dbReference>
<dbReference type="PROSITE" id="PS00010">
    <property type="entry name" value="ASX_HYDROXYL"/>
    <property type="match status" value="1"/>
</dbReference>